<evidence type="ECO:0008006" key="4">
    <source>
        <dbReference type="Google" id="ProtNLM"/>
    </source>
</evidence>
<comment type="caution">
    <text evidence="2">The sequence shown here is derived from an EMBL/GenBank/DDBJ whole genome shotgun (WGS) entry which is preliminary data.</text>
</comment>
<keyword evidence="1" id="KW-0812">Transmembrane</keyword>
<keyword evidence="3" id="KW-1185">Reference proteome</keyword>
<dbReference type="Proteomes" id="UP000054630">
    <property type="component" value="Unassembled WGS sequence"/>
</dbReference>
<keyword evidence="1" id="KW-1133">Transmembrane helix</keyword>
<sequence length="279" mass="31056">MEFNRPPLPVTIIPASAIRADKTLLRKVGLNRNLLQSYPAYAFYTLPSAHPKRQQFASLPSEHAASLNSAAQTLPTSHIRLNTVSGPYKYPEPLYKKTTTLGHFNNRYIATATRHSHVYSTHGKYSKPTTYHAWLRYALKVIQLALAAAVLACVIIPANNEPLQSFFARTKSLGQLFVIAVTIISLVITSIFAVTVFMAKTSFTWRNVDRISSVVLTILYIAATGMEIWYAACYPPFGKHFPDYCHSSVWMIAAILAFLNLVVHATDLMLSLRDGVSLP</sequence>
<keyword evidence="1" id="KW-0472">Membrane</keyword>
<dbReference type="EMBL" id="JYDL01000026">
    <property type="protein sequence ID" value="KRX23119.1"/>
    <property type="molecule type" value="Genomic_DNA"/>
</dbReference>
<evidence type="ECO:0000313" key="2">
    <source>
        <dbReference type="EMBL" id="KRX23119.1"/>
    </source>
</evidence>
<name>A0A0V0S8Y8_9BILA</name>
<feature type="transmembrane region" description="Helical" evidence="1">
    <location>
        <begin position="244"/>
        <end position="263"/>
    </location>
</feature>
<feature type="transmembrane region" description="Helical" evidence="1">
    <location>
        <begin position="137"/>
        <end position="157"/>
    </location>
</feature>
<evidence type="ECO:0000313" key="3">
    <source>
        <dbReference type="Proteomes" id="UP000054630"/>
    </source>
</evidence>
<gene>
    <name evidence="2" type="ORF">T07_92</name>
</gene>
<protein>
    <recommendedName>
        <fullName evidence="4">MARVEL domain-containing protein</fullName>
    </recommendedName>
</protein>
<organism evidence="2 3">
    <name type="scientific">Trichinella nelsoni</name>
    <dbReference type="NCBI Taxonomy" id="6336"/>
    <lineage>
        <taxon>Eukaryota</taxon>
        <taxon>Metazoa</taxon>
        <taxon>Ecdysozoa</taxon>
        <taxon>Nematoda</taxon>
        <taxon>Enoplea</taxon>
        <taxon>Dorylaimia</taxon>
        <taxon>Trichinellida</taxon>
        <taxon>Trichinellidae</taxon>
        <taxon>Trichinella</taxon>
    </lineage>
</organism>
<evidence type="ECO:0000256" key="1">
    <source>
        <dbReference type="SAM" id="Phobius"/>
    </source>
</evidence>
<dbReference type="AlphaFoldDB" id="A0A0V0S8Y8"/>
<dbReference type="OrthoDB" id="5801479at2759"/>
<proteinExistence type="predicted"/>
<reference evidence="2 3" key="1">
    <citation type="submission" date="2015-01" db="EMBL/GenBank/DDBJ databases">
        <title>Evolution of Trichinella species and genotypes.</title>
        <authorList>
            <person name="Korhonen P.K."/>
            <person name="Edoardo P."/>
            <person name="Giuseppe L.R."/>
            <person name="Gasser R.B."/>
        </authorList>
    </citation>
    <scope>NUCLEOTIDE SEQUENCE [LARGE SCALE GENOMIC DNA]</scope>
    <source>
        <strain evidence="2">ISS37</strain>
    </source>
</reference>
<feature type="transmembrane region" description="Helical" evidence="1">
    <location>
        <begin position="177"/>
        <end position="199"/>
    </location>
</feature>
<accession>A0A0V0S8Y8</accession>
<feature type="transmembrane region" description="Helical" evidence="1">
    <location>
        <begin position="211"/>
        <end position="232"/>
    </location>
</feature>